<keyword evidence="2" id="KW-1185">Reference proteome</keyword>
<accession>A0A2K8SKT8</accession>
<evidence type="ECO:0000313" key="2">
    <source>
        <dbReference type="Proteomes" id="UP000232003"/>
    </source>
</evidence>
<gene>
    <name evidence="1" type="ORF">COO91_01796</name>
</gene>
<dbReference type="Proteomes" id="UP000232003">
    <property type="component" value="Chromosome"/>
</dbReference>
<dbReference type="AlphaFoldDB" id="A0A2K8SKT8"/>
<proteinExistence type="predicted"/>
<reference evidence="1 2" key="1">
    <citation type="submission" date="2017-11" db="EMBL/GenBank/DDBJ databases">
        <title>Complete genome of a free-living desiccation-tolerant cyanobacterium and its photosynthetic adaptation to extreme terrestrial habitat.</title>
        <authorList>
            <person name="Shang J."/>
        </authorList>
    </citation>
    <scope>NUCLEOTIDE SEQUENCE [LARGE SCALE GENOMIC DNA]</scope>
    <source>
        <strain evidence="1 2">CCNUN1</strain>
    </source>
</reference>
<name>A0A2K8SKT8_9NOSO</name>
<dbReference type="KEGG" id="nfl:COO91_01796"/>
<sequence>MGVLNPFIHPLFRSEFNSEFWLLTPEFCFDKIIGDFLKHLAS</sequence>
<dbReference type="EMBL" id="CP024785">
    <property type="protein sequence ID" value="AUB35903.1"/>
    <property type="molecule type" value="Genomic_DNA"/>
</dbReference>
<evidence type="ECO:0000313" key="1">
    <source>
        <dbReference type="EMBL" id="AUB35903.1"/>
    </source>
</evidence>
<organism evidence="1 2">
    <name type="scientific">Nostoc flagelliforme CCNUN1</name>
    <dbReference type="NCBI Taxonomy" id="2038116"/>
    <lineage>
        <taxon>Bacteria</taxon>
        <taxon>Bacillati</taxon>
        <taxon>Cyanobacteriota</taxon>
        <taxon>Cyanophyceae</taxon>
        <taxon>Nostocales</taxon>
        <taxon>Nostocaceae</taxon>
        <taxon>Nostoc</taxon>
    </lineage>
</organism>
<protein>
    <submittedName>
        <fullName evidence="1">Uncharacterized protein</fullName>
    </submittedName>
</protein>